<dbReference type="SUPFAM" id="SSF48452">
    <property type="entry name" value="TPR-like"/>
    <property type="match status" value="2"/>
</dbReference>
<sequence>MGSGRNHDSGGRRVGTSPPKEPWTAREAEDTVAEDAAGPAAEAATSADPDALAAEPSEVSPGALATTPEPGPASTPAPASAARVAAPWERDLAAGAGGDSGPRARRRTERLRPGGVVGRYIIVERLGGSRFRGVYKAYDPELERHIALALLRADRWRESELAAAQARLYREAQILAQLSHPNVVPVYDVGTYGDDVFVAMEFVVGQPLSDWLEDKHPIGEVLAVLQAAGRGLAAAHAAGLCHRDLHPTRVMIGDDDRVRLLGFALVRPPDDAHARATPVPVDALVAAPGYAAPELHRGARGDERSDQFAFCALAYRALCLQSAFAGDDDDARVANLLAARVRPVPREVRLPAWLRAVVLRGLHGEPEQRFPSMDALLEAVAGGLKRQRRQRLAVASALAVAAVVVSLGTLTGALLGWDTGELQCRARGDDLIEIWDTGGRERLADAFRATERPHAAISYQRVAGALSTYSHAWEVAYEDACDDTYRRGEQSRALLDLRLRCLERRGRMFETMVDGLSDDVDGALVDRAVTVPERLPPVAECYDEDMLLGAPPLASDPVQRERVDELAARIDDAEVQLFLGRMDVAESSAEQLVAAADQLGAPGVQARAYYLRGEVQAAQGRYTPAELSFEHAAPLAARASDDHLTARIWLALVRTVGVGARRAHEGLTLSAMAETALARAGDRSALRAEHETLSGLLLAATGDSRAAVEHLERGLAYELERHAGSSLTAVEARLRLARVLAQTDDHQRARDLYQGIVPIVEQRYGRYHPILAAVLGDLGRLFDRSDACAEARAPYRRALGIVLANGGAGGEEAGRLRAALERCELDVLDDEKNAPAQSDSGAEFTYP</sequence>
<feature type="compositionally biased region" description="Low complexity" evidence="5">
    <location>
        <begin position="34"/>
        <end position="55"/>
    </location>
</feature>
<evidence type="ECO:0000256" key="1">
    <source>
        <dbReference type="ARBA" id="ARBA00022679"/>
    </source>
</evidence>
<feature type="compositionally biased region" description="Basic and acidic residues" evidence="5">
    <location>
        <begin position="1"/>
        <end position="11"/>
    </location>
</feature>
<dbReference type="PROSITE" id="PS50011">
    <property type="entry name" value="PROTEIN_KINASE_DOM"/>
    <property type="match status" value="1"/>
</dbReference>
<protein>
    <submittedName>
        <fullName evidence="7">Serine/threonine protein kinase</fullName>
    </submittedName>
</protein>
<keyword evidence="1" id="KW-0808">Transferase</keyword>
<proteinExistence type="predicted"/>
<dbReference type="GO" id="GO:0005524">
    <property type="term" value="F:ATP binding"/>
    <property type="evidence" value="ECO:0007669"/>
    <property type="project" value="UniProtKB-KW"/>
</dbReference>
<dbReference type="HOGENOM" id="CLU_009368_0_0_7"/>
<dbReference type="SUPFAM" id="SSF56112">
    <property type="entry name" value="Protein kinase-like (PK-like)"/>
    <property type="match status" value="1"/>
</dbReference>
<dbReference type="STRING" id="502025.Hoch_6560"/>
<evidence type="ECO:0000256" key="5">
    <source>
        <dbReference type="SAM" id="MobiDB-lite"/>
    </source>
</evidence>
<dbReference type="EMBL" id="CP001804">
    <property type="protein sequence ID" value="ACY19028.1"/>
    <property type="molecule type" value="Genomic_DNA"/>
</dbReference>
<dbReference type="PANTHER" id="PTHR43289">
    <property type="entry name" value="MITOGEN-ACTIVATED PROTEIN KINASE KINASE KINASE 20-RELATED"/>
    <property type="match status" value="1"/>
</dbReference>
<evidence type="ECO:0000256" key="2">
    <source>
        <dbReference type="ARBA" id="ARBA00022741"/>
    </source>
</evidence>
<feature type="compositionally biased region" description="Low complexity" evidence="5">
    <location>
        <begin position="76"/>
        <end position="85"/>
    </location>
</feature>
<keyword evidence="7" id="KW-0723">Serine/threonine-protein kinase</keyword>
<dbReference type="KEGG" id="hoh:Hoch_6560"/>
<evidence type="ECO:0000256" key="4">
    <source>
        <dbReference type="ARBA" id="ARBA00022840"/>
    </source>
</evidence>
<keyword evidence="3 7" id="KW-0418">Kinase</keyword>
<dbReference type="InterPro" id="IPR000719">
    <property type="entry name" value="Prot_kinase_dom"/>
</dbReference>
<evidence type="ECO:0000259" key="6">
    <source>
        <dbReference type="PROSITE" id="PS50011"/>
    </source>
</evidence>
<dbReference type="eggNOG" id="COG0515">
    <property type="taxonomic scope" value="Bacteria"/>
</dbReference>
<dbReference type="PANTHER" id="PTHR43289:SF6">
    <property type="entry name" value="SERINE_THREONINE-PROTEIN KINASE NEKL-3"/>
    <property type="match status" value="1"/>
</dbReference>
<dbReference type="CDD" id="cd14014">
    <property type="entry name" value="STKc_PknB_like"/>
    <property type="match status" value="1"/>
</dbReference>
<keyword evidence="4" id="KW-0067">ATP-binding</keyword>
<dbReference type="Gene3D" id="3.30.200.20">
    <property type="entry name" value="Phosphorylase Kinase, domain 1"/>
    <property type="match status" value="1"/>
</dbReference>
<evidence type="ECO:0000313" key="7">
    <source>
        <dbReference type="EMBL" id="ACY19028.1"/>
    </source>
</evidence>
<feature type="domain" description="Protein kinase" evidence="6">
    <location>
        <begin position="120"/>
        <end position="381"/>
    </location>
</feature>
<dbReference type="InterPro" id="IPR011990">
    <property type="entry name" value="TPR-like_helical_dom_sf"/>
</dbReference>
<evidence type="ECO:0000256" key="3">
    <source>
        <dbReference type="ARBA" id="ARBA00022777"/>
    </source>
</evidence>
<dbReference type="Pfam" id="PF00069">
    <property type="entry name" value="Pkinase"/>
    <property type="match status" value="1"/>
</dbReference>
<dbReference type="Pfam" id="PF13424">
    <property type="entry name" value="TPR_12"/>
    <property type="match status" value="1"/>
</dbReference>
<dbReference type="AlphaFoldDB" id="D0LRN6"/>
<organism evidence="7 8">
    <name type="scientific">Haliangium ochraceum (strain DSM 14365 / JCM 11303 / SMP-2)</name>
    <dbReference type="NCBI Taxonomy" id="502025"/>
    <lineage>
        <taxon>Bacteria</taxon>
        <taxon>Pseudomonadati</taxon>
        <taxon>Myxococcota</taxon>
        <taxon>Polyangia</taxon>
        <taxon>Haliangiales</taxon>
        <taxon>Kofleriaceae</taxon>
        <taxon>Haliangium</taxon>
    </lineage>
</organism>
<dbReference type="Gene3D" id="1.10.510.10">
    <property type="entry name" value="Transferase(Phosphotransferase) domain 1"/>
    <property type="match status" value="1"/>
</dbReference>
<dbReference type="Gene3D" id="1.25.40.10">
    <property type="entry name" value="Tetratricopeptide repeat domain"/>
    <property type="match status" value="2"/>
</dbReference>
<dbReference type="eggNOG" id="COG0457">
    <property type="taxonomic scope" value="Bacteria"/>
</dbReference>
<dbReference type="GO" id="GO:0004674">
    <property type="term" value="F:protein serine/threonine kinase activity"/>
    <property type="evidence" value="ECO:0007669"/>
    <property type="project" value="UniProtKB-KW"/>
</dbReference>
<evidence type="ECO:0000313" key="8">
    <source>
        <dbReference type="Proteomes" id="UP000001880"/>
    </source>
</evidence>
<dbReference type="Proteomes" id="UP000001880">
    <property type="component" value="Chromosome"/>
</dbReference>
<reference evidence="7 8" key="1">
    <citation type="journal article" date="2010" name="Stand. Genomic Sci.">
        <title>Complete genome sequence of Haliangium ochraceum type strain (SMP-2).</title>
        <authorList>
            <consortium name="US DOE Joint Genome Institute (JGI-PGF)"/>
            <person name="Ivanova N."/>
            <person name="Daum C."/>
            <person name="Lang E."/>
            <person name="Abt B."/>
            <person name="Kopitz M."/>
            <person name="Saunders E."/>
            <person name="Lapidus A."/>
            <person name="Lucas S."/>
            <person name="Glavina Del Rio T."/>
            <person name="Nolan M."/>
            <person name="Tice H."/>
            <person name="Copeland A."/>
            <person name="Cheng J.F."/>
            <person name="Chen F."/>
            <person name="Bruce D."/>
            <person name="Goodwin L."/>
            <person name="Pitluck S."/>
            <person name="Mavromatis K."/>
            <person name="Pati A."/>
            <person name="Mikhailova N."/>
            <person name="Chen A."/>
            <person name="Palaniappan K."/>
            <person name="Land M."/>
            <person name="Hauser L."/>
            <person name="Chang Y.J."/>
            <person name="Jeffries C.D."/>
            <person name="Detter J.C."/>
            <person name="Brettin T."/>
            <person name="Rohde M."/>
            <person name="Goker M."/>
            <person name="Bristow J."/>
            <person name="Markowitz V."/>
            <person name="Eisen J.A."/>
            <person name="Hugenholtz P."/>
            <person name="Kyrpides N.C."/>
            <person name="Klenk H.P."/>
        </authorList>
    </citation>
    <scope>NUCLEOTIDE SEQUENCE [LARGE SCALE GENOMIC DNA]</scope>
    <source>
        <strain evidence="8">DSM 14365 / CIP 107738 / JCM 11303 / AJ 13395 / SMP-2</strain>
    </source>
</reference>
<keyword evidence="2" id="KW-0547">Nucleotide-binding</keyword>
<feature type="region of interest" description="Disordered" evidence="5">
    <location>
        <begin position="1"/>
        <end position="85"/>
    </location>
</feature>
<dbReference type="InterPro" id="IPR011009">
    <property type="entry name" value="Kinase-like_dom_sf"/>
</dbReference>
<gene>
    <name evidence="7" type="ordered locus">Hoch_6560</name>
</gene>
<keyword evidence="8" id="KW-1185">Reference proteome</keyword>
<name>D0LRN6_HALO1</name>
<accession>D0LRN6</accession>